<reference evidence="1 2" key="1">
    <citation type="submission" date="2016-02" db="EMBL/GenBank/DDBJ databases">
        <title>Genome analysis of coral dinoflagellate symbionts highlights evolutionary adaptations to a symbiotic lifestyle.</title>
        <authorList>
            <person name="Aranda M."/>
            <person name="Li Y."/>
            <person name="Liew Y.J."/>
            <person name="Baumgarten S."/>
            <person name="Simakov O."/>
            <person name="Wilson M."/>
            <person name="Piel J."/>
            <person name="Ashoor H."/>
            <person name="Bougouffa S."/>
            <person name="Bajic V.B."/>
            <person name="Ryu T."/>
            <person name="Ravasi T."/>
            <person name="Bayer T."/>
            <person name="Micklem G."/>
            <person name="Kim H."/>
            <person name="Bhak J."/>
            <person name="Lajeunesse T.C."/>
            <person name="Voolstra C.R."/>
        </authorList>
    </citation>
    <scope>NUCLEOTIDE SEQUENCE [LARGE SCALE GENOMIC DNA]</scope>
    <source>
        <strain evidence="1 2">CCMP2467</strain>
    </source>
</reference>
<dbReference type="AlphaFoldDB" id="A0A1Q9C273"/>
<sequence length="339" mass="38999">MNTPLMCTWNLGGMTPPKVLTFLDNFRGHAQLSRVVLVYIQEIIVEVGRFFDDNGSWTLLAGKKAGEWRETAVAFKSTFAHSSGTVHNRACSVVLSDGKNTMGDWGDSKAVHQHKLIVGMDANEVFYYSENTPGFPKGNTARGEVILQWLAAEHSLLFPSRELHKPTHYPYSRQTPRRLDYLVVRKYHMHEGQVAAMAMQMTNPGRDMEKYKESSNLKRARSKAAWKRVQALANAEKKLWHTKLHEAASKRDWRAYRAHKQLLRTREWEHYLLDDANWQGALKTHFEGIFKKEEADTVARHLAARKDQLARSCKTTRWIPFTIGELQVTQAKWPRRKAA</sequence>
<dbReference type="Proteomes" id="UP000186817">
    <property type="component" value="Unassembled WGS sequence"/>
</dbReference>
<feature type="non-terminal residue" evidence="1">
    <location>
        <position position="339"/>
    </location>
</feature>
<name>A0A1Q9C273_SYMMI</name>
<proteinExistence type="predicted"/>
<evidence type="ECO:0008006" key="3">
    <source>
        <dbReference type="Google" id="ProtNLM"/>
    </source>
</evidence>
<evidence type="ECO:0000313" key="2">
    <source>
        <dbReference type="Proteomes" id="UP000186817"/>
    </source>
</evidence>
<accession>A0A1Q9C273</accession>
<gene>
    <name evidence="1" type="ORF">AK812_SmicGene42966</name>
</gene>
<comment type="caution">
    <text evidence="1">The sequence shown here is derived from an EMBL/GenBank/DDBJ whole genome shotgun (WGS) entry which is preliminary data.</text>
</comment>
<protein>
    <recommendedName>
        <fullName evidence="3">Endonuclease/exonuclease/phosphatase domain-containing protein</fullName>
    </recommendedName>
</protein>
<dbReference type="EMBL" id="LSRX01001862">
    <property type="protein sequence ID" value="OLP77028.1"/>
    <property type="molecule type" value="Genomic_DNA"/>
</dbReference>
<organism evidence="1 2">
    <name type="scientific">Symbiodinium microadriaticum</name>
    <name type="common">Dinoflagellate</name>
    <name type="synonym">Zooxanthella microadriatica</name>
    <dbReference type="NCBI Taxonomy" id="2951"/>
    <lineage>
        <taxon>Eukaryota</taxon>
        <taxon>Sar</taxon>
        <taxon>Alveolata</taxon>
        <taxon>Dinophyceae</taxon>
        <taxon>Suessiales</taxon>
        <taxon>Symbiodiniaceae</taxon>
        <taxon>Symbiodinium</taxon>
    </lineage>
</organism>
<evidence type="ECO:0000313" key="1">
    <source>
        <dbReference type="EMBL" id="OLP77028.1"/>
    </source>
</evidence>
<keyword evidence="2" id="KW-1185">Reference proteome</keyword>